<dbReference type="AlphaFoldDB" id="A0A0F9F961"/>
<dbReference type="GO" id="GO:0005198">
    <property type="term" value="F:structural molecule activity"/>
    <property type="evidence" value="ECO:0007669"/>
    <property type="project" value="InterPro"/>
</dbReference>
<dbReference type="InterPro" id="IPR006429">
    <property type="entry name" value="Phage_lambda_portal"/>
</dbReference>
<evidence type="ECO:0000313" key="1">
    <source>
        <dbReference type="EMBL" id="KKL82899.1"/>
    </source>
</evidence>
<proteinExistence type="predicted"/>
<organism evidence="1">
    <name type="scientific">marine sediment metagenome</name>
    <dbReference type="NCBI Taxonomy" id="412755"/>
    <lineage>
        <taxon>unclassified sequences</taxon>
        <taxon>metagenomes</taxon>
        <taxon>ecological metagenomes</taxon>
    </lineage>
</organism>
<dbReference type="NCBIfam" id="TIGR01539">
    <property type="entry name" value="portal_lambda"/>
    <property type="match status" value="1"/>
</dbReference>
<gene>
    <name evidence="1" type="ORF">LCGC14_1980150</name>
</gene>
<name>A0A0F9F961_9ZZZZ</name>
<dbReference type="GO" id="GO:0019068">
    <property type="term" value="P:virion assembly"/>
    <property type="evidence" value="ECO:0007669"/>
    <property type="project" value="InterPro"/>
</dbReference>
<comment type="caution">
    <text evidence="1">The sequence shown here is derived from an EMBL/GenBank/DDBJ whole genome shotgun (WGS) entry which is preliminary data.</text>
</comment>
<dbReference type="Pfam" id="PF05136">
    <property type="entry name" value="Phage_portal_2"/>
    <property type="match status" value="1"/>
</dbReference>
<sequence>MSFRTTLDNAVETLLPKRAFRRQFYRDQIKRTAKKKSSGSDSPNSWGMRYAAAKTTRLTGAWSPVDSSVNKLISDASPTVRARVRQLVRDFPYFTRAVNLLTDYVVADGIKFQSRVQDGKGKLHKPLIQKIEDSFNFWADEADVAKKLHYYEMEALAKTQDSECGEFLFIHRYRKGEGRYLPYSLQMIEADWLTDMGATPESRENDIDQGVEFKISTGEIVAFHFADPDTYGSVVREPAENVTHGFKTLRPGQRRGISPFVPAILLAHDLSEYMDTEMDGAKMAAKWLAMVKTPDPQSRQAGIRETDPDTEQKIEEMENAIIEYLRPGEEIEIASNPRPGTNFPPFVKLILTMLGITVGVPYELLSGDYQGLNYATGQIVRNDFAFQLRPIAIRHIRHFAQPTFKPFLESAVMNGKLDLPGFYTNPAPYFKSEWQPPGMEPVDHLRTTKAQIEQVQTGLRSPIEIARARGRDLEDIYKEIAAAKEMAVDNKLDFSDKPSTAMANNPAALGA</sequence>
<evidence type="ECO:0008006" key="2">
    <source>
        <dbReference type="Google" id="ProtNLM"/>
    </source>
</evidence>
<reference evidence="1" key="1">
    <citation type="journal article" date="2015" name="Nature">
        <title>Complex archaea that bridge the gap between prokaryotes and eukaryotes.</title>
        <authorList>
            <person name="Spang A."/>
            <person name="Saw J.H."/>
            <person name="Jorgensen S.L."/>
            <person name="Zaremba-Niedzwiedzka K."/>
            <person name="Martijn J."/>
            <person name="Lind A.E."/>
            <person name="van Eijk R."/>
            <person name="Schleper C."/>
            <person name="Guy L."/>
            <person name="Ettema T.J."/>
        </authorList>
    </citation>
    <scope>NUCLEOTIDE SEQUENCE</scope>
</reference>
<dbReference type="EMBL" id="LAZR01022142">
    <property type="protein sequence ID" value="KKL82899.1"/>
    <property type="molecule type" value="Genomic_DNA"/>
</dbReference>
<accession>A0A0F9F961</accession>
<protein>
    <recommendedName>
        <fullName evidence="2">Phage portal protein</fullName>
    </recommendedName>
</protein>